<proteinExistence type="predicted"/>
<organism evidence="1 2">
    <name type="scientific">Romanomermis culicivorax</name>
    <name type="common">Nematode worm</name>
    <dbReference type="NCBI Taxonomy" id="13658"/>
    <lineage>
        <taxon>Eukaryota</taxon>
        <taxon>Metazoa</taxon>
        <taxon>Ecdysozoa</taxon>
        <taxon>Nematoda</taxon>
        <taxon>Enoplea</taxon>
        <taxon>Dorylaimia</taxon>
        <taxon>Mermithida</taxon>
        <taxon>Mermithoidea</taxon>
        <taxon>Mermithidae</taxon>
        <taxon>Romanomermis</taxon>
    </lineage>
</organism>
<protein>
    <submittedName>
        <fullName evidence="2">Uncharacterized protein</fullName>
    </submittedName>
</protein>
<evidence type="ECO:0000313" key="1">
    <source>
        <dbReference type="Proteomes" id="UP000887565"/>
    </source>
</evidence>
<dbReference type="WBParaSite" id="nRc.2.0.1.t30338-RA">
    <property type="protein sequence ID" value="nRc.2.0.1.t30338-RA"/>
    <property type="gene ID" value="nRc.2.0.1.g30338"/>
</dbReference>
<dbReference type="AlphaFoldDB" id="A0A915JW79"/>
<evidence type="ECO:0000313" key="2">
    <source>
        <dbReference type="WBParaSite" id="nRc.2.0.1.t30338-RA"/>
    </source>
</evidence>
<name>A0A915JW79_ROMCU</name>
<accession>A0A915JW79</accession>
<keyword evidence="1" id="KW-1185">Reference proteome</keyword>
<dbReference type="Proteomes" id="UP000887565">
    <property type="component" value="Unplaced"/>
</dbReference>
<sequence>MQTAGKSVQFSCIKLGSPENTAAQMACSSFGWLDQNIEPNEGLSGISMAFVKVKHRRLGDGTHN</sequence>
<reference evidence="2" key="1">
    <citation type="submission" date="2022-11" db="UniProtKB">
        <authorList>
            <consortium name="WormBaseParasite"/>
        </authorList>
    </citation>
    <scope>IDENTIFICATION</scope>
</reference>